<name>A0ABQ2WI66_9ALTE</name>
<evidence type="ECO:0000256" key="1">
    <source>
        <dbReference type="SAM" id="Phobius"/>
    </source>
</evidence>
<dbReference type="RefSeq" id="WP_189481226.1">
    <property type="nucleotide sequence ID" value="NZ_BMYR01000003.1"/>
</dbReference>
<dbReference type="SUPFAM" id="SSF48452">
    <property type="entry name" value="TPR-like"/>
    <property type="match status" value="3"/>
</dbReference>
<keyword evidence="2" id="KW-0732">Signal</keyword>
<keyword evidence="1" id="KW-0812">Transmembrane</keyword>
<keyword evidence="1" id="KW-1133">Transmembrane helix</keyword>
<accession>A0ABQ2WI66</accession>
<keyword evidence="1" id="KW-0472">Membrane</keyword>
<keyword evidence="4" id="KW-1185">Reference proteome</keyword>
<dbReference type="PROSITE" id="PS51257">
    <property type="entry name" value="PROKAR_LIPOPROTEIN"/>
    <property type="match status" value="1"/>
</dbReference>
<protein>
    <submittedName>
        <fullName evidence="3">Uncharacterized protein</fullName>
    </submittedName>
</protein>
<feature type="chain" id="PRO_5046023112" evidence="2">
    <location>
        <begin position="19"/>
        <end position="467"/>
    </location>
</feature>
<evidence type="ECO:0000256" key="2">
    <source>
        <dbReference type="SAM" id="SignalP"/>
    </source>
</evidence>
<dbReference type="EMBL" id="BMYR01000003">
    <property type="protein sequence ID" value="GGW56333.1"/>
    <property type="molecule type" value="Genomic_DNA"/>
</dbReference>
<feature type="transmembrane region" description="Helical" evidence="1">
    <location>
        <begin position="429"/>
        <end position="448"/>
    </location>
</feature>
<feature type="signal peptide" evidence="2">
    <location>
        <begin position="1"/>
        <end position="18"/>
    </location>
</feature>
<dbReference type="Proteomes" id="UP000634667">
    <property type="component" value="Unassembled WGS sequence"/>
</dbReference>
<comment type="caution">
    <text evidence="3">The sequence shown here is derived from an EMBL/GenBank/DDBJ whole genome shotgun (WGS) entry which is preliminary data.</text>
</comment>
<dbReference type="Gene3D" id="1.25.40.10">
    <property type="entry name" value="Tetratricopeptide repeat domain"/>
    <property type="match status" value="2"/>
</dbReference>
<gene>
    <name evidence="3" type="ORF">GCM10008111_10630</name>
</gene>
<dbReference type="InterPro" id="IPR011990">
    <property type="entry name" value="TPR-like_helical_dom_sf"/>
</dbReference>
<proteinExistence type="predicted"/>
<evidence type="ECO:0000313" key="3">
    <source>
        <dbReference type="EMBL" id="GGW56333.1"/>
    </source>
</evidence>
<reference evidence="4" key="1">
    <citation type="journal article" date="2019" name="Int. J. Syst. Evol. Microbiol.">
        <title>The Global Catalogue of Microorganisms (GCM) 10K type strain sequencing project: providing services to taxonomists for standard genome sequencing and annotation.</title>
        <authorList>
            <consortium name="The Broad Institute Genomics Platform"/>
            <consortium name="The Broad Institute Genome Sequencing Center for Infectious Disease"/>
            <person name="Wu L."/>
            <person name="Ma J."/>
        </authorList>
    </citation>
    <scope>NUCLEOTIDE SEQUENCE [LARGE SCALE GENOMIC DNA]</scope>
    <source>
        <strain evidence="4">KCTC 23723</strain>
    </source>
</reference>
<evidence type="ECO:0000313" key="4">
    <source>
        <dbReference type="Proteomes" id="UP000634667"/>
    </source>
</evidence>
<organism evidence="3 4">
    <name type="scientific">Alishewanella tabrizica</name>
    <dbReference type="NCBI Taxonomy" id="671278"/>
    <lineage>
        <taxon>Bacteria</taxon>
        <taxon>Pseudomonadati</taxon>
        <taxon>Pseudomonadota</taxon>
        <taxon>Gammaproteobacteria</taxon>
        <taxon>Alteromonadales</taxon>
        <taxon>Alteromonadaceae</taxon>
        <taxon>Alishewanella</taxon>
    </lineage>
</organism>
<sequence>MYKLLILLLWVLSSCCQAATVPPNTPEWLQQVAAKKHQAPEQMLALMAENQAQFADLAPEVQAYWLNQQAAMLSYLGRFQEQQALAQQGLSLVGDNAAALKAELLFEFGYAREMQLALTEALGWYQQGLALAIDIANQPLQVRGMVNIAAIDSLQNRDQQALETLKQAYTLAEQLQDQELLADVNAQLGLMYSALAYEQEAQVFLEQALAIYEALGWQKNRISVLYNLARNYSYLENYELAMQNFDRMLQSALAEQDVLNLYYAYSGLAITSNEMDRPQVALNYMQKAEDYLAVIQSDYYLAGHHYEKALIFQKLQQNAQAVQQLLLAEEFFQKLKDNESGNMLLALRLLKAELLAEQGQYERAYTHLMDFVRAFQQLRDKENELELEKMRMTFDAERDAVRQSLVEQENQLNVLRAVESAHKKQIQGMWLGFILVLGIIVFIALTIFSAKKRAQSLVPTSQQQDKA</sequence>